<organism evidence="15 16">
    <name type="scientific">Roseococcus pinisoli</name>
    <dbReference type="NCBI Taxonomy" id="2835040"/>
    <lineage>
        <taxon>Bacteria</taxon>
        <taxon>Pseudomonadati</taxon>
        <taxon>Pseudomonadota</taxon>
        <taxon>Alphaproteobacteria</taxon>
        <taxon>Acetobacterales</taxon>
        <taxon>Roseomonadaceae</taxon>
        <taxon>Roseococcus</taxon>
    </lineage>
</organism>
<gene>
    <name evidence="15" type="ORF">KHU32_09960</name>
</gene>
<keyword evidence="5 12" id="KW-0732">Signal</keyword>
<dbReference type="Pfam" id="PF07715">
    <property type="entry name" value="Plug"/>
    <property type="match status" value="1"/>
</dbReference>
<evidence type="ECO:0000256" key="8">
    <source>
        <dbReference type="ARBA" id="ARBA00023237"/>
    </source>
</evidence>
<evidence type="ECO:0000313" key="15">
    <source>
        <dbReference type="EMBL" id="MBS7811262.1"/>
    </source>
</evidence>
<keyword evidence="2 9" id="KW-0813">Transport</keyword>
<dbReference type="InterPro" id="IPR012910">
    <property type="entry name" value="Plug_dom"/>
</dbReference>
<keyword evidence="3 9" id="KW-1134">Transmembrane beta strand</keyword>
<feature type="domain" description="TonB-dependent receptor plug" evidence="14">
    <location>
        <begin position="53"/>
        <end position="161"/>
    </location>
</feature>
<dbReference type="Pfam" id="PF00593">
    <property type="entry name" value="TonB_dep_Rec_b-barrel"/>
    <property type="match status" value="1"/>
</dbReference>
<evidence type="ECO:0000256" key="2">
    <source>
        <dbReference type="ARBA" id="ARBA00022448"/>
    </source>
</evidence>
<evidence type="ECO:0000313" key="16">
    <source>
        <dbReference type="Proteomes" id="UP000766336"/>
    </source>
</evidence>
<comment type="caution">
    <text evidence="15">The sequence shown here is derived from an EMBL/GenBank/DDBJ whole genome shotgun (WGS) entry which is preliminary data.</text>
</comment>
<keyword evidence="8 9" id="KW-0998">Cell outer membrane</keyword>
<dbReference type="InterPro" id="IPR036942">
    <property type="entry name" value="Beta-barrel_TonB_sf"/>
</dbReference>
<evidence type="ECO:0000256" key="9">
    <source>
        <dbReference type="PROSITE-ProRule" id="PRU01360"/>
    </source>
</evidence>
<evidence type="ECO:0000256" key="7">
    <source>
        <dbReference type="ARBA" id="ARBA00023136"/>
    </source>
</evidence>
<dbReference type="RefSeq" id="WP_213669951.1">
    <property type="nucleotide sequence ID" value="NZ_JAHCDA010000002.1"/>
</dbReference>
<sequence length="682" mass="73828">MFKRLPASLGALLPFAAFPVLAQTTDLPEMQVSAPRPALTAPTNAEAQTRLWSSPGANTVVPASDFLDRPGTTGIRDMLEYTPGVFAQPKWGEDTRLSIRGSGLARGFHLRGVRLYQDGIPVNQADGSGDFQELDPLTFQRVEVLRGGNAFALGANTLGGALNFVTPTGRDAPGVNLRGEGGSFGFWRGQVSAGGVQGPLDGWISGTMAGQSGYRDHSGGTSGRLNLNLGYRLSDNVETRLFFTHNSIQQDIPGSVTRSQALNTPRMANATNLALNYQRNIDSYRIGSRTAIQVNNETLLEFGGSFVTRQLNHPIFQYIDNRTNDVNLFARGTWDGMVAGMRNRFVGGLNYAYGTTDNRRFVNLRGVRGAQTYASWDTAETVDGYFENSLYVLPRLAVVTGVSGGGATRSSDNRLNPALSGSGRWNWINPRAGLLWQATPTVQAFGNVTWSTEPPTLSDLVALVPLGGFNLLKPQRAATLEIGTRGTLGRFGFEATAYRSWMDKEIQLFVGPTSGTSYARNADRTIHQGVELAGTVLAGSDLVSRGDSVTLRGAYTFSDFRFDGDATYRDNQLPGAPRHVLRAEARYRHPSGFWIAPNLDYVPEGFFVDNANTTRTNSYALIGLRAGAELLDGRLGLFVEARNLADRRYISSASVAPVAAPNAALFEPGFGRSAYAGARFRF</sequence>
<keyword evidence="7 9" id="KW-0472">Membrane</keyword>
<dbReference type="Gene3D" id="2.40.170.20">
    <property type="entry name" value="TonB-dependent receptor, beta-barrel domain"/>
    <property type="match status" value="1"/>
</dbReference>
<evidence type="ECO:0000256" key="4">
    <source>
        <dbReference type="ARBA" id="ARBA00022692"/>
    </source>
</evidence>
<keyword evidence="15" id="KW-0675">Receptor</keyword>
<comment type="similarity">
    <text evidence="9 11">Belongs to the TonB-dependent receptor family.</text>
</comment>
<comment type="subcellular location">
    <subcellularLocation>
        <location evidence="1 9">Cell outer membrane</location>
        <topology evidence="1 9">Multi-pass membrane protein</topology>
    </subcellularLocation>
</comment>
<feature type="signal peptide" evidence="12">
    <location>
        <begin position="1"/>
        <end position="22"/>
    </location>
</feature>
<dbReference type="PROSITE" id="PS01156">
    <property type="entry name" value="TONB_DEPENDENT_REC_2"/>
    <property type="match status" value="1"/>
</dbReference>
<feature type="short sequence motif" description="TonB C-terminal box" evidence="10">
    <location>
        <begin position="665"/>
        <end position="682"/>
    </location>
</feature>
<evidence type="ECO:0000256" key="11">
    <source>
        <dbReference type="RuleBase" id="RU003357"/>
    </source>
</evidence>
<accession>A0ABS5QCM8</accession>
<evidence type="ECO:0000259" key="14">
    <source>
        <dbReference type="Pfam" id="PF07715"/>
    </source>
</evidence>
<keyword evidence="6 11" id="KW-0798">TonB box</keyword>
<evidence type="ECO:0000256" key="12">
    <source>
        <dbReference type="SAM" id="SignalP"/>
    </source>
</evidence>
<keyword evidence="16" id="KW-1185">Reference proteome</keyword>
<feature type="chain" id="PRO_5046700344" evidence="12">
    <location>
        <begin position="23"/>
        <end position="682"/>
    </location>
</feature>
<evidence type="ECO:0000256" key="10">
    <source>
        <dbReference type="PROSITE-ProRule" id="PRU10144"/>
    </source>
</evidence>
<evidence type="ECO:0000256" key="5">
    <source>
        <dbReference type="ARBA" id="ARBA00022729"/>
    </source>
</evidence>
<dbReference type="InterPro" id="IPR010917">
    <property type="entry name" value="TonB_rcpt_CS"/>
</dbReference>
<feature type="domain" description="TonB-dependent receptor-like beta-barrel" evidence="13">
    <location>
        <begin position="214"/>
        <end position="644"/>
    </location>
</feature>
<dbReference type="PROSITE" id="PS52016">
    <property type="entry name" value="TONB_DEPENDENT_REC_3"/>
    <property type="match status" value="1"/>
</dbReference>
<evidence type="ECO:0000256" key="3">
    <source>
        <dbReference type="ARBA" id="ARBA00022452"/>
    </source>
</evidence>
<evidence type="ECO:0000256" key="6">
    <source>
        <dbReference type="ARBA" id="ARBA00023077"/>
    </source>
</evidence>
<evidence type="ECO:0000256" key="1">
    <source>
        <dbReference type="ARBA" id="ARBA00004571"/>
    </source>
</evidence>
<keyword evidence="4 9" id="KW-0812">Transmembrane</keyword>
<dbReference type="InterPro" id="IPR000531">
    <property type="entry name" value="Beta-barrel_TonB"/>
</dbReference>
<dbReference type="EMBL" id="JAHCDA010000002">
    <property type="protein sequence ID" value="MBS7811262.1"/>
    <property type="molecule type" value="Genomic_DNA"/>
</dbReference>
<dbReference type="PANTHER" id="PTHR30069">
    <property type="entry name" value="TONB-DEPENDENT OUTER MEMBRANE RECEPTOR"/>
    <property type="match status" value="1"/>
</dbReference>
<evidence type="ECO:0000259" key="13">
    <source>
        <dbReference type="Pfam" id="PF00593"/>
    </source>
</evidence>
<reference evidence="15 16" key="1">
    <citation type="submission" date="2021-05" db="EMBL/GenBank/DDBJ databases">
        <title>Roseococcus sp. XZZS9, whole genome shotgun sequencing project.</title>
        <authorList>
            <person name="Zhao G."/>
            <person name="Shen L."/>
        </authorList>
    </citation>
    <scope>NUCLEOTIDE SEQUENCE [LARGE SCALE GENOMIC DNA]</scope>
    <source>
        <strain evidence="15 16">XZZS9</strain>
    </source>
</reference>
<dbReference type="InterPro" id="IPR037066">
    <property type="entry name" value="Plug_dom_sf"/>
</dbReference>
<dbReference type="PANTHER" id="PTHR30069:SF28">
    <property type="entry name" value="TONB-DEPENDENT RECEPTOR YNCD-RELATED"/>
    <property type="match status" value="1"/>
</dbReference>
<dbReference type="SUPFAM" id="SSF56935">
    <property type="entry name" value="Porins"/>
    <property type="match status" value="1"/>
</dbReference>
<dbReference type="Gene3D" id="2.170.130.10">
    <property type="entry name" value="TonB-dependent receptor, plug domain"/>
    <property type="match status" value="1"/>
</dbReference>
<dbReference type="Proteomes" id="UP000766336">
    <property type="component" value="Unassembled WGS sequence"/>
</dbReference>
<dbReference type="InterPro" id="IPR039426">
    <property type="entry name" value="TonB-dep_rcpt-like"/>
</dbReference>
<protein>
    <submittedName>
        <fullName evidence="15">TonB-dependent receptor</fullName>
    </submittedName>
</protein>
<proteinExistence type="inferred from homology"/>
<name>A0ABS5QCM8_9PROT</name>